<gene>
    <name evidence="1" type="ORF">SAMN05421869_102386</name>
</gene>
<name>A0A1G8CTI1_9ACTN</name>
<keyword evidence="2" id="KW-1185">Reference proteome</keyword>
<dbReference type="STRING" id="633440.SAMN05421869_102386"/>
<dbReference type="Proteomes" id="UP000199202">
    <property type="component" value="Unassembled WGS sequence"/>
</dbReference>
<dbReference type="AlphaFoldDB" id="A0A1G8CTI1"/>
<reference evidence="1 2" key="1">
    <citation type="submission" date="2016-10" db="EMBL/GenBank/DDBJ databases">
        <authorList>
            <person name="de Groot N.N."/>
        </authorList>
    </citation>
    <scope>NUCLEOTIDE SEQUENCE [LARGE SCALE GENOMIC DNA]</scope>
    <source>
        <strain evidence="1 2">CGMCC 4.6533</strain>
    </source>
</reference>
<evidence type="ECO:0000313" key="1">
    <source>
        <dbReference type="EMBL" id="SDH48792.1"/>
    </source>
</evidence>
<dbReference type="EMBL" id="FNDJ01000002">
    <property type="protein sequence ID" value="SDH48792.1"/>
    <property type="molecule type" value="Genomic_DNA"/>
</dbReference>
<dbReference type="OrthoDB" id="3431226at2"/>
<evidence type="ECO:0000313" key="2">
    <source>
        <dbReference type="Proteomes" id="UP000199202"/>
    </source>
</evidence>
<dbReference type="PANTHER" id="PTHR34613:SF1">
    <property type="entry name" value="SLL6017 PROTEIN"/>
    <property type="match status" value="1"/>
</dbReference>
<accession>A0A1G8CTI1</accession>
<sequence length="79" mass="8985">MTMQNYRYKSEFAEMLREEGRAEGMAEGEAMSVVKVLEQRGVPVTASVRERILACTDLELLESWLIRALKATSAEELFD</sequence>
<protein>
    <recommendedName>
        <fullName evidence="3">DUF4351 domain-containing protein</fullName>
    </recommendedName>
</protein>
<proteinExistence type="predicted"/>
<organism evidence="1 2">
    <name type="scientific">Nonomuraea jiangxiensis</name>
    <dbReference type="NCBI Taxonomy" id="633440"/>
    <lineage>
        <taxon>Bacteria</taxon>
        <taxon>Bacillati</taxon>
        <taxon>Actinomycetota</taxon>
        <taxon>Actinomycetes</taxon>
        <taxon>Streptosporangiales</taxon>
        <taxon>Streptosporangiaceae</taxon>
        <taxon>Nonomuraea</taxon>
    </lineage>
</organism>
<dbReference type="RefSeq" id="WP_090929679.1">
    <property type="nucleotide sequence ID" value="NZ_FNDJ01000002.1"/>
</dbReference>
<evidence type="ECO:0008006" key="3">
    <source>
        <dbReference type="Google" id="ProtNLM"/>
    </source>
</evidence>
<dbReference type="PANTHER" id="PTHR34613">
    <property type="entry name" value="SLL0800 PROTEIN"/>
    <property type="match status" value="1"/>
</dbReference>